<dbReference type="PROSITE" id="PS51462">
    <property type="entry name" value="NUDIX"/>
    <property type="match status" value="1"/>
</dbReference>
<dbReference type="RefSeq" id="WP_124566003.1">
    <property type="nucleotide sequence ID" value="NZ_JARRRY010000029.1"/>
</dbReference>
<accession>A0ABT6H9I0</accession>
<dbReference type="PANTHER" id="PTHR43046">
    <property type="entry name" value="GDP-MANNOSE MANNOSYL HYDROLASE"/>
    <property type="match status" value="1"/>
</dbReference>
<comment type="caution">
    <text evidence="5">The sequence shown here is derived from an EMBL/GenBank/DDBJ whole genome shotgun (WGS) entry which is preliminary data.</text>
</comment>
<keyword evidence="6" id="KW-1185">Reference proteome</keyword>
<feature type="domain" description="Nudix hydrolase" evidence="4">
    <location>
        <begin position="105"/>
        <end position="227"/>
    </location>
</feature>
<dbReference type="PROSITE" id="PS00893">
    <property type="entry name" value="NUDIX_BOX"/>
    <property type="match status" value="1"/>
</dbReference>
<dbReference type="CDD" id="cd02883">
    <property type="entry name" value="NUDIX_Hydrolase"/>
    <property type="match status" value="1"/>
</dbReference>
<name>A0ABT6H9I0_9BACI</name>
<dbReference type="Proteomes" id="UP001218246">
    <property type="component" value="Unassembled WGS sequence"/>
</dbReference>
<protein>
    <submittedName>
        <fullName evidence="5">NUDIX domain-containing protein</fullName>
    </submittedName>
</protein>
<dbReference type="Gene3D" id="3.30.70.100">
    <property type="match status" value="1"/>
</dbReference>
<dbReference type="InterPro" id="IPR012577">
    <property type="entry name" value="NIPSNAP"/>
</dbReference>
<keyword evidence="2 3" id="KW-0378">Hydrolase</keyword>
<dbReference type="InterPro" id="IPR020084">
    <property type="entry name" value="NUDIX_hydrolase_CS"/>
</dbReference>
<proteinExistence type="inferred from homology"/>
<dbReference type="PRINTS" id="PR00502">
    <property type="entry name" value="NUDIXFAMILY"/>
</dbReference>
<organism evidence="5 6">
    <name type="scientific">Ectobacillus antri</name>
    <dbReference type="NCBI Taxonomy" id="2486280"/>
    <lineage>
        <taxon>Bacteria</taxon>
        <taxon>Bacillati</taxon>
        <taxon>Bacillota</taxon>
        <taxon>Bacilli</taxon>
        <taxon>Bacillales</taxon>
        <taxon>Bacillaceae</taxon>
        <taxon>Ectobacillus</taxon>
    </lineage>
</organism>
<evidence type="ECO:0000313" key="5">
    <source>
        <dbReference type="EMBL" id="MDG5755463.1"/>
    </source>
</evidence>
<dbReference type="InterPro" id="IPR020476">
    <property type="entry name" value="Nudix_hydrolase"/>
</dbReference>
<dbReference type="PANTHER" id="PTHR43046:SF2">
    <property type="entry name" value="8-OXO-DGTP DIPHOSPHATASE-RELATED"/>
    <property type="match status" value="1"/>
</dbReference>
<dbReference type="Gene3D" id="3.90.79.10">
    <property type="entry name" value="Nucleoside Triphosphate Pyrophosphohydrolase"/>
    <property type="match status" value="1"/>
</dbReference>
<comment type="cofactor">
    <cofactor evidence="1">
        <name>Mg(2+)</name>
        <dbReference type="ChEBI" id="CHEBI:18420"/>
    </cofactor>
</comment>
<dbReference type="InterPro" id="IPR011008">
    <property type="entry name" value="Dimeric_a/b-barrel"/>
</dbReference>
<evidence type="ECO:0000313" key="6">
    <source>
        <dbReference type="Proteomes" id="UP001218246"/>
    </source>
</evidence>
<dbReference type="Pfam" id="PF00293">
    <property type="entry name" value="NUDIX"/>
    <property type="match status" value="1"/>
</dbReference>
<evidence type="ECO:0000259" key="4">
    <source>
        <dbReference type="PROSITE" id="PS51462"/>
    </source>
</evidence>
<dbReference type="InterPro" id="IPR015797">
    <property type="entry name" value="NUDIX_hydrolase-like_dom_sf"/>
</dbReference>
<gene>
    <name evidence="5" type="ORF">P6P90_16310</name>
</gene>
<dbReference type="EMBL" id="JARULN010000029">
    <property type="protein sequence ID" value="MDG5755463.1"/>
    <property type="molecule type" value="Genomic_DNA"/>
</dbReference>
<evidence type="ECO:0000256" key="3">
    <source>
        <dbReference type="RuleBase" id="RU003476"/>
    </source>
</evidence>
<dbReference type="InterPro" id="IPR000086">
    <property type="entry name" value="NUDIX_hydrolase_dom"/>
</dbReference>
<dbReference type="Pfam" id="PF07978">
    <property type="entry name" value="NIPSNAP"/>
    <property type="match status" value="1"/>
</dbReference>
<sequence>MIYRRKTYTIQPEKLNDFNDFFHTYLYPNQIKHGAKLIGRWVNEAQDEIVAMWAYRDKKQYEEIERNIKSSDLHKKAQEKRKELGALYIESRQEFFTATTYCPPQHIVAVSAYITNEADEVLLVRNLHRADTMEMPGGQVGEGETLESAIHREVLEETGVQVRLHGITGIYQNLSSGVVCVVFRGAYESGEVRAAVGETSEALFVKPEEAEKLITREQFLVRLRDARAGHYIPHEAFRVRPYELVSQFDVKQE</sequence>
<dbReference type="SUPFAM" id="SSF55811">
    <property type="entry name" value="Nudix"/>
    <property type="match status" value="1"/>
</dbReference>
<evidence type="ECO:0000256" key="1">
    <source>
        <dbReference type="ARBA" id="ARBA00001946"/>
    </source>
</evidence>
<reference evidence="5 6" key="1">
    <citation type="submission" date="2023-04" db="EMBL/GenBank/DDBJ databases">
        <title>Ectobacillus antri isolated from activated sludge.</title>
        <authorList>
            <person name="Yan P."/>
            <person name="Liu X."/>
        </authorList>
    </citation>
    <scope>NUCLEOTIDE SEQUENCE [LARGE SCALE GENOMIC DNA]</scope>
    <source>
        <strain evidence="5 6">C18H</strain>
    </source>
</reference>
<comment type="similarity">
    <text evidence="3">Belongs to the Nudix hydrolase family.</text>
</comment>
<dbReference type="SUPFAM" id="SSF54909">
    <property type="entry name" value="Dimeric alpha+beta barrel"/>
    <property type="match status" value="1"/>
</dbReference>
<evidence type="ECO:0000256" key="2">
    <source>
        <dbReference type="ARBA" id="ARBA00022801"/>
    </source>
</evidence>